<comment type="caution">
    <text evidence="6">The sequence shown here is derived from an EMBL/GenBank/DDBJ whole genome shotgun (WGS) entry which is preliminary data.</text>
</comment>
<protein>
    <submittedName>
        <fullName evidence="6">Uncharacterized protein</fullName>
    </submittedName>
</protein>
<keyword evidence="7" id="KW-1185">Reference proteome</keyword>
<dbReference type="SUPFAM" id="SSF55307">
    <property type="entry name" value="Tubulin C-terminal domain-like"/>
    <property type="match status" value="1"/>
</dbReference>
<dbReference type="InterPro" id="IPR023123">
    <property type="entry name" value="Tubulin_C"/>
</dbReference>
<dbReference type="InterPro" id="IPR008280">
    <property type="entry name" value="Tub_FtsZ_C"/>
</dbReference>
<evidence type="ECO:0000256" key="1">
    <source>
        <dbReference type="ARBA" id="ARBA00009636"/>
    </source>
</evidence>
<comment type="similarity">
    <text evidence="1">Belongs to the tubulin family.</text>
</comment>
<feature type="region of interest" description="Disordered" evidence="5">
    <location>
        <begin position="1"/>
        <end position="106"/>
    </location>
</feature>
<evidence type="ECO:0000256" key="2">
    <source>
        <dbReference type="ARBA" id="ARBA00022701"/>
    </source>
</evidence>
<sequence length="202" mass="22010">MVFLGRPSTTLRADGGDIDSTPVENCHRSNPPSLGSCRRPDLPSVAAPSSGDLDPDPTLTPLSDYHDHHQPVRAPASDDCDHSLTPVSASPNSVSPRGVKAEPTDLCRPGQMVSNCQVRVQDSCLQGTTSSERNREEGLPPPNPLNKPKSPVDQMVANTTAIAEALSHIDNKFDLMYAKRAFVHWYGMWEREYGRGRVLRGT</sequence>
<dbReference type="Gene3D" id="1.10.287.600">
    <property type="entry name" value="Helix hairpin bin"/>
    <property type="match status" value="1"/>
</dbReference>
<dbReference type="PANTHER" id="PTHR11588">
    <property type="entry name" value="TUBULIN"/>
    <property type="match status" value="1"/>
</dbReference>
<name>K0TBI8_THAOC</name>
<dbReference type="EMBL" id="AGNL01008054">
    <property type="protein sequence ID" value="EJK70786.1"/>
    <property type="molecule type" value="Genomic_DNA"/>
</dbReference>
<evidence type="ECO:0000256" key="4">
    <source>
        <dbReference type="ARBA" id="ARBA00023134"/>
    </source>
</evidence>
<dbReference type="AlphaFoldDB" id="K0TBI8"/>
<dbReference type="Proteomes" id="UP000266841">
    <property type="component" value="Unassembled WGS sequence"/>
</dbReference>
<evidence type="ECO:0000256" key="3">
    <source>
        <dbReference type="ARBA" id="ARBA00022741"/>
    </source>
</evidence>
<evidence type="ECO:0000313" key="7">
    <source>
        <dbReference type="Proteomes" id="UP000266841"/>
    </source>
</evidence>
<gene>
    <name evidence="6" type="ORF">THAOC_07827</name>
</gene>
<reference evidence="6 7" key="1">
    <citation type="journal article" date="2012" name="Genome Biol.">
        <title>Genome and low-iron response of an oceanic diatom adapted to chronic iron limitation.</title>
        <authorList>
            <person name="Lommer M."/>
            <person name="Specht M."/>
            <person name="Roy A.S."/>
            <person name="Kraemer L."/>
            <person name="Andreson R."/>
            <person name="Gutowska M.A."/>
            <person name="Wolf J."/>
            <person name="Bergner S.V."/>
            <person name="Schilhabel M.B."/>
            <person name="Klostermeier U.C."/>
            <person name="Beiko R.G."/>
            <person name="Rosenstiel P."/>
            <person name="Hippler M."/>
            <person name="Laroche J."/>
        </authorList>
    </citation>
    <scope>NUCLEOTIDE SEQUENCE [LARGE SCALE GENOMIC DNA]</scope>
    <source>
        <strain evidence="6 7">CCMP1005</strain>
    </source>
</reference>
<dbReference type="GO" id="GO:0005874">
    <property type="term" value="C:microtubule"/>
    <property type="evidence" value="ECO:0007669"/>
    <property type="project" value="UniProtKB-KW"/>
</dbReference>
<dbReference type="eggNOG" id="KOG1376">
    <property type="taxonomic scope" value="Eukaryota"/>
</dbReference>
<organism evidence="6 7">
    <name type="scientific">Thalassiosira oceanica</name>
    <name type="common">Marine diatom</name>
    <dbReference type="NCBI Taxonomy" id="159749"/>
    <lineage>
        <taxon>Eukaryota</taxon>
        <taxon>Sar</taxon>
        <taxon>Stramenopiles</taxon>
        <taxon>Ochrophyta</taxon>
        <taxon>Bacillariophyta</taxon>
        <taxon>Coscinodiscophyceae</taxon>
        <taxon>Thalassiosirophycidae</taxon>
        <taxon>Thalassiosirales</taxon>
        <taxon>Thalassiosiraceae</taxon>
        <taxon>Thalassiosira</taxon>
    </lineage>
</organism>
<evidence type="ECO:0000313" key="6">
    <source>
        <dbReference type="EMBL" id="EJK70786.1"/>
    </source>
</evidence>
<dbReference type="InterPro" id="IPR000217">
    <property type="entry name" value="Tubulin"/>
</dbReference>
<keyword evidence="2" id="KW-0493">Microtubule</keyword>
<dbReference type="GO" id="GO:0007017">
    <property type="term" value="P:microtubule-based process"/>
    <property type="evidence" value="ECO:0007669"/>
    <property type="project" value="InterPro"/>
</dbReference>
<dbReference type="GO" id="GO:0005525">
    <property type="term" value="F:GTP binding"/>
    <property type="evidence" value="ECO:0007669"/>
    <property type="project" value="UniProtKB-KW"/>
</dbReference>
<proteinExistence type="inferred from homology"/>
<feature type="compositionally biased region" description="Polar residues" evidence="5">
    <location>
        <begin position="85"/>
        <end position="95"/>
    </location>
</feature>
<keyword evidence="4" id="KW-0342">GTP-binding</keyword>
<dbReference type="OrthoDB" id="1662883at2759"/>
<accession>K0TBI8</accession>
<feature type="region of interest" description="Disordered" evidence="5">
    <location>
        <begin position="126"/>
        <end position="150"/>
    </location>
</feature>
<evidence type="ECO:0000256" key="5">
    <source>
        <dbReference type="SAM" id="MobiDB-lite"/>
    </source>
</evidence>
<keyword evidence="3" id="KW-0547">Nucleotide-binding</keyword>